<dbReference type="RefSeq" id="WP_209355481.1">
    <property type="nucleotide sequence ID" value="NZ_CP060010.1"/>
</dbReference>
<dbReference type="AlphaFoldDB" id="A0A975I6C6"/>
<organism evidence="3 4">
    <name type="scientific">Cognatishimia activa</name>
    <dbReference type="NCBI Taxonomy" id="1715691"/>
    <lineage>
        <taxon>Bacteria</taxon>
        <taxon>Pseudomonadati</taxon>
        <taxon>Pseudomonadota</taxon>
        <taxon>Alphaproteobacteria</taxon>
        <taxon>Rhodobacterales</taxon>
        <taxon>Paracoccaceae</taxon>
        <taxon>Cognatishimia</taxon>
    </lineage>
</organism>
<feature type="compositionally biased region" description="Polar residues" evidence="1">
    <location>
        <begin position="1"/>
        <end position="21"/>
    </location>
</feature>
<dbReference type="Proteomes" id="UP000665026">
    <property type="component" value="Chromosome"/>
</dbReference>
<dbReference type="SUPFAM" id="SSF51197">
    <property type="entry name" value="Clavaminate synthase-like"/>
    <property type="match status" value="1"/>
</dbReference>
<dbReference type="Gene3D" id="2.60.120.10">
    <property type="entry name" value="Jelly Rolls"/>
    <property type="match status" value="1"/>
</dbReference>
<evidence type="ECO:0000313" key="4">
    <source>
        <dbReference type="Proteomes" id="UP000665026"/>
    </source>
</evidence>
<accession>A0A975I6C6</accession>
<dbReference type="EMBL" id="CP060010">
    <property type="protein sequence ID" value="QTN34795.1"/>
    <property type="molecule type" value="Genomic_DNA"/>
</dbReference>
<dbReference type="InterPro" id="IPR015392">
    <property type="entry name" value="TehB/YeaR-like_dom"/>
</dbReference>
<proteinExistence type="predicted"/>
<evidence type="ECO:0000313" key="3">
    <source>
        <dbReference type="EMBL" id="QTN34795.1"/>
    </source>
</evidence>
<feature type="region of interest" description="Disordered" evidence="1">
    <location>
        <begin position="1"/>
        <end position="25"/>
    </location>
</feature>
<gene>
    <name evidence="3" type="ORF">HZ995_09780</name>
</gene>
<reference evidence="3" key="1">
    <citation type="submission" date="2020-07" db="EMBL/GenBank/DDBJ databases">
        <title>Genome sequences of bacteria associated with the marine, planktonic diatom Thalassiosira profunda strain ECT2AJA-044.</title>
        <authorList>
            <person name="Gargas C.B."/>
            <person name="Roberts W.R."/>
            <person name="Alverson A.J."/>
        </authorList>
    </citation>
    <scope>NUCLEOTIDE SEQUENCE</scope>
    <source>
        <strain evidence="3">ECT2AJA-044</strain>
    </source>
</reference>
<evidence type="ECO:0000259" key="2">
    <source>
        <dbReference type="Pfam" id="PF09313"/>
    </source>
</evidence>
<protein>
    <submittedName>
        <fullName evidence="3">DUF1971 domain-containing protein</fullName>
    </submittedName>
</protein>
<dbReference type="InterPro" id="IPR014710">
    <property type="entry name" value="RmlC-like_jellyroll"/>
</dbReference>
<evidence type="ECO:0000256" key="1">
    <source>
        <dbReference type="SAM" id="MobiDB-lite"/>
    </source>
</evidence>
<dbReference type="KEGG" id="cact:HZ995_09780"/>
<name>A0A975I6C6_9RHOB</name>
<dbReference type="Pfam" id="PF09313">
    <property type="entry name" value="TehB-like"/>
    <property type="match status" value="1"/>
</dbReference>
<sequence>MTDFPQTLTKYSESPEFTQDTIPEALRRDHNTKTGVWGKIVVAEGELLYMREDLPALVVTATKPATIYPAEPHSVAPRGNVRFKVEFYRDDADGSLL</sequence>
<feature type="domain" description="TehB/YeaR-like" evidence="2">
    <location>
        <begin position="14"/>
        <end position="85"/>
    </location>
</feature>